<dbReference type="Proteomes" id="UP001201812">
    <property type="component" value="Unassembled WGS sequence"/>
</dbReference>
<accession>A0AAD4MHN7</accession>
<dbReference type="Pfam" id="PF00096">
    <property type="entry name" value="zf-C2H2"/>
    <property type="match status" value="1"/>
</dbReference>
<dbReference type="PANTHER" id="PTHR24379">
    <property type="entry name" value="KRAB AND ZINC FINGER DOMAIN-CONTAINING"/>
    <property type="match status" value="1"/>
</dbReference>
<dbReference type="PROSITE" id="PS50157">
    <property type="entry name" value="ZINC_FINGER_C2H2_2"/>
    <property type="match status" value="2"/>
</dbReference>
<evidence type="ECO:0000256" key="1">
    <source>
        <dbReference type="ARBA" id="ARBA00022723"/>
    </source>
</evidence>
<evidence type="ECO:0000256" key="5">
    <source>
        <dbReference type="PROSITE-ProRule" id="PRU00042"/>
    </source>
</evidence>
<protein>
    <submittedName>
        <fullName evidence="7">Zinc-finger double domain-containing protein</fullName>
    </submittedName>
</protein>
<dbReference type="InterPro" id="IPR036236">
    <property type="entry name" value="Znf_C2H2_sf"/>
</dbReference>
<evidence type="ECO:0000256" key="4">
    <source>
        <dbReference type="ARBA" id="ARBA00022833"/>
    </source>
</evidence>
<evidence type="ECO:0000313" key="7">
    <source>
        <dbReference type="EMBL" id="KAI1694345.1"/>
    </source>
</evidence>
<dbReference type="SMART" id="SM00355">
    <property type="entry name" value="ZnF_C2H2"/>
    <property type="match status" value="3"/>
</dbReference>
<dbReference type="InterPro" id="IPR013087">
    <property type="entry name" value="Znf_C2H2_type"/>
</dbReference>
<organism evidence="7 8">
    <name type="scientific">Ditylenchus destructor</name>
    <dbReference type="NCBI Taxonomy" id="166010"/>
    <lineage>
        <taxon>Eukaryota</taxon>
        <taxon>Metazoa</taxon>
        <taxon>Ecdysozoa</taxon>
        <taxon>Nematoda</taxon>
        <taxon>Chromadorea</taxon>
        <taxon>Rhabditida</taxon>
        <taxon>Tylenchina</taxon>
        <taxon>Tylenchomorpha</taxon>
        <taxon>Sphaerularioidea</taxon>
        <taxon>Anguinidae</taxon>
        <taxon>Anguininae</taxon>
        <taxon>Ditylenchus</taxon>
    </lineage>
</organism>
<keyword evidence="4" id="KW-0862">Zinc</keyword>
<comment type="caution">
    <text evidence="7">The sequence shown here is derived from an EMBL/GenBank/DDBJ whole genome shotgun (WGS) entry which is preliminary data.</text>
</comment>
<dbReference type="SUPFAM" id="SSF57667">
    <property type="entry name" value="beta-beta-alpha zinc fingers"/>
    <property type="match status" value="2"/>
</dbReference>
<name>A0AAD4MHN7_9BILA</name>
<keyword evidence="8" id="KW-1185">Reference proteome</keyword>
<dbReference type="Gene3D" id="3.30.160.60">
    <property type="entry name" value="Classic Zinc Finger"/>
    <property type="match status" value="2"/>
</dbReference>
<keyword evidence="1" id="KW-0479">Metal-binding</keyword>
<dbReference type="PANTHER" id="PTHR24379:SF121">
    <property type="entry name" value="C2H2-TYPE DOMAIN-CONTAINING PROTEIN"/>
    <property type="match status" value="1"/>
</dbReference>
<sequence length="141" mass="16158">MSKGTKVKEILLLIRGHSKLSHTAKLIKCRKCSYTSTNRTNFQMHFRTHTDEKPYKCNICDFATAQLANLQGHMRTHTRERIYKCKECSYNGPNMCHFLRHKAAGSKNVLSPKSSSKTPNSMAVSYYWQLPSAKSSCIIRI</sequence>
<proteinExistence type="predicted"/>
<keyword evidence="2" id="KW-0677">Repeat</keyword>
<dbReference type="AlphaFoldDB" id="A0AAD4MHN7"/>
<feature type="domain" description="C2H2-type" evidence="6">
    <location>
        <begin position="27"/>
        <end position="54"/>
    </location>
</feature>
<reference evidence="7" key="1">
    <citation type="submission" date="2022-01" db="EMBL/GenBank/DDBJ databases">
        <title>Genome Sequence Resource for Two Populations of Ditylenchus destructor, the Migratory Endoparasitic Phytonematode.</title>
        <authorList>
            <person name="Zhang H."/>
            <person name="Lin R."/>
            <person name="Xie B."/>
        </authorList>
    </citation>
    <scope>NUCLEOTIDE SEQUENCE</scope>
    <source>
        <strain evidence="7">BazhouSP</strain>
    </source>
</reference>
<dbReference type="FunFam" id="3.30.160.60:FF:000448">
    <property type="entry name" value="RE1-silencing transcription factor A"/>
    <property type="match status" value="1"/>
</dbReference>
<keyword evidence="3 5" id="KW-0863">Zinc-finger</keyword>
<gene>
    <name evidence="7" type="ORF">DdX_20160</name>
</gene>
<feature type="domain" description="C2H2-type" evidence="6">
    <location>
        <begin position="55"/>
        <end position="82"/>
    </location>
</feature>
<evidence type="ECO:0000313" key="8">
    <source>
        <dbReference type="Proteomes" id="UP001201812"/>
    </source>
</evidence>
<dbReference type="EMBL" id="JAKKPZ010000521">
    <property type="protein sequence ID" value="KAI1694345.1"/>
    <property type="molecule type" value="Genomic_DNA"/>
</dbReference>
<evidence type="ECO:0000256" key="3">
    <source>
        <dbReference type="ARBA" id="ARBA00022771"/>
    </source>
</evidence>
<evidence type="ECO:0000256" key="2">
    <source>
        <dbReference type="ARBA" id="ARBA00022737"/>
    </source>
</evidence>
<evidence type="ECO:0000259" key="6">
    <source>
        <dbReference type="PROSITE" id="PS50157"/>
    </source>
</evidence>
<dbReference type="GO" id="GO:0008270">
    <property type="term" value="F:zinc ion binding"/>
    <property type="evidence" value="ECO:0007669"/>
    <property type="project" value="UniProtKB-KW"/>
</dbReference>